<protein>
    <submittedName>
        <fullName evidence="2">Uncharacterized protein</fullName>
    </submittedName>
</protein>
<feature type="region of interest" description="Disordered" evidence="1">
    <location>
        <begin position="13"/>
        <end position="57"/>
    </location>
</feature>
<dbReference type="AlphaFoldDB" id="A0A4Z1IHA6"/>
<accession>A0A4Z1IHA6</accession>
<evidence type="ECO:0000313" key="2">
    <source>
        <dbReference type="EMBL" id="TGO56027.1"/>
    </source>
</evidence>
<proteinExistence type="predicted"/>
<feature type="compositionally biased region" description="Basic and acidic residues" evidence="1">
    <location>
        <begin position="35"/>
        <end position="57"/>
    </location>
</feature>
<dbReference type="OrthoDB" id="3467024at2759"/>
<name>A0A4Z1IHA6_9HELO</name>
<dbReference type="Proteomes" id="UP000297527">
    <property type="component" value="Unassembled WGS sequence"/>
</dbReference>
<evidence type="ECO:0000313" key="3">
    <source>
        <dbReference type="Proteomes" id="UP000297527"/>
    </source>
</evidence>
<comment type="caution">
    <text evidence="2">The sequence shown here is derived from an EMBL/GenBank/DDBJ whole genome shotgun (WGS) entry which is preliminary data.</text>
</comment>
<keyword evidence="3" id="KW-1185">Reference proteome</keyword>
<gene>
    <name evidence="2" type="ORF">BCON_0083g00190</name>
</gene>
<evidence type="ECO:0000256" key="1">
    <source>
        <dbReference type="SAM" id="MobiDB-lite"/>
    </source>
</evidence>
<reference evidence="2 3" key="1">
    <citation type="submission" date="2017-12" db="EMBL/GenBank/DDBJ databases">
        <title>Comparative genomics of Botrytis spp.</title>
        <authorList>
            <person name="Valero-Jimenez C.A."/>
            <person name="Tapia P."/>
            <person name="Veloso J."/>
            <person name="Silva-Moreno E."/>
            <person name="Staats M."/>
            <person name="Valdes J.H."/>
            <person name="Van Kan J.A.L."/>
        </authorList>
    </citation>
    <scope>NUCLEOTIDE SEQUENCE [LARGE SCALE GENOMIC DNA]</scope>
    <source>
        <strain evidence="2 3">MUCL11595</strain>
    </source>
</reference>
<dbReference type="EMBL" id="PQXN01000083">
    <property type="protein sequence ID" value="TGO56027.1"/>
    <property type="molecule type" value="Genomic_DNA"/>
</dbReference>
<organism evidence="2 3">
    <name type="scientific">Botryotinia convoluta</name>
    <dbReference type="NCBI Taxonomy" id="54673"/>
    <lineage>
        <taxon>Eukaryota</taxon>
        <taxon>Fungi</taxon>
        <taxon>Dikarya</taxon>
        <taxon>Ascomycota</taxon>
        <taxon>Pezizomycotina</taxon>
        <taxon>Leotiomycetes</taxon>
        <taxon>Helotiales</taxon>
        <taxon>Sclerotiniaceae</taxon>
        <taxon>Botryotinia</taxon>
    </lineage>
</organism>
<sequence>MHRISLCCILNSSKSKGNNISDEPPRMPTHSTTKSHIEDKLKNNPQPHIERADHENSTEAPQIVIHHTSQGNVVKDATPDPYHLHPLYRSHKFDSHVGKKFQDTLGSLPEEDETM</sequence>